<organism evidence="2 3">
    <name type="scientific">Bradyrhizobium japonicum</name>
    <dbReference type="NCBI Taxonomy" id="375"/>
    <lineage>
        <taxon>Bacteria</taxon>
        <taxon>Pseudomonadati</taxon>
        <taxon>Pseudomonadota</taxon>
        <taxon>Alphaproteobacteria</taxon>
        <taxon>Hyphomicrobiales</taxon>
        <taxon>Nitrobacteraceae</taxon>
        <taxon>Bradyrhizobium</taxon>
    </lineage>
</organism>
<evidence type="ECO:0000313" key="3">
    <source>
        <dbReference type="Proteomes" id="UP001549291"/>
    </source>
</evidence>
<dbReference type="RefSeq" id="WP_354269890.1">
    <property type="nucleotide sequence ID" value="NZ_JBEPTQ010000001.1"/>
</dbReference>
<sequence length="146" mass="15645">MAWEGAMAESGSETRQRDERHTVRFSPLEDALICAKANAAGVPVATFLRNTALAFPMPRAARRPTSNHEDVALLLGRIGQLAAAFRSAATLADTQAVETALADLSELRLLSHRPGAQAVTREIRLTGSQAPATAILRGTNVRGRFQ</sequence>
<reference evidence="2 3" key="1">
    <citation type="submission" date="2024-06" db="EMBL/GenBank/DDBJ databases">
        <title>Genomic Encyclopedia of Type Strains, Phase V (KMG-V): Genome sequencing to study the core and pangenomes of soil and plant-associated prokaryotes.</title>
        <authorList>
            <person name="Whitman W."/>
        </authorList>
    </citation>
    <scope>NUCLEOTIDE SEQUENCE [LARGE SCALE GENOMIC DNA]</scope>
    <source>
        <strain evidence="2 3">USDA 160</strain>
    </source>
</reference>
<dbReference type="InterPro" id="IPR053842">
    <property type="entry name" value="NikA-like"/>
</dbReference>
<dbReference type="Proteomes" id="UP001549291">
    <property type="component" value="Unassembled WGS sequence"/>
</dbReference>
<name>A0ABV2RIN0_BRAJP</name>
<accession>A0ABV2RIN0</accession>
<keyword evidence="3" id="KW-1185">Reference proteome</keyword>
<feature type="compositionally biased region" description="Basic and acidic residues" evidence="1">
    <location>
        <begin position="12"/>
        <end position="21"/>
    </location>
</feature>
<evidence type="ECO:0008006" key="4">
    <source>
        <dbReference type="Google" id="ProtNLM"/>
    </source>
</evidence>
<gene>
    <name evidence="2" type="ORF">ABIF63_000258</name>
</gene>
<protein>
    <recommendedName>
        <fullName evidence="4">Mobilization protein</fullName>
    </recommendedName>
</protein>
<evidence type="ECO:0000313" key="2">
    <source>
        <dbReference type="EMBL" id="MET4716155.1"/>
    </source>
</evidence>
<dbReference type="EMBL" id="JBEPTQ010000001">
    <property type="protein sequence ID" value="MET4716155.1"/>
    <property type="molecule type" value="Genomic_DNA"/>
</dbReference>
<feature type="region of interest" description="Disordered" evidence="1">
    <location>
        <begin position="1"/>
        <end position="21"/>
    </location>
</feature>
<comment type="caution">
    <text evidence="2">The sequence shown here is derived from an EMBL/GenBank/DDBJ whole genome shotgun (WGS) entry which is preliminary data.</text>
</comment>
<evidence type="ECO:0000256" key="1">
    <source>
        <dbReference type="SAM" id="MobiDB-lite"/>
    </source>
</evidence>
<proteinExistence type="predicted"/>
<dbReference type="Pfam" id="PF21983">
    <property type="entry name" value="NikA-like"/>
    <property type="match status" value="1"/>
</dbReference>